<evidence type="ECO:0000313" key="3">
    <source>
        <dbReference type="Proteomes" id="UP001465331"/>
    </source>
</evidence>
<dbReference type="RefSeq" id="WP_352890242.1">
    <property type="nucleotide sequence ID" value="NZ_JBEPIJ010000016.1"/>
</dbReference>
<name>A0ABV2AC98_9GAMM</name>
<accession>A0ABV2AC98</accession>
<dbReference type="Proteomes" id="UP001465331">
    <property type="component" value="Unassembled WGS sequence"/>
</dbReference>
<comment type="caution">
    <text evidence="2">The sequence shown here is derived from an EMBL/GenBank/DDBJ whole genome shotgun (WGS) entry which is preliminary data.</text>
</comment>
<feature type="compositionally biased region" description="Low complexity" evidence="1">
    <location>
        <begin position="59"/>
        <end position="75"/>
    </location>
</feature>
<dbReference type="EMBL" id="JBEPIJ010000016">
    <property type="protein sequence ID" value="MES0874858.1"/>
    <property type="molecule type" value="Genomic_DNA"/>
</dbReference>
<feature type="region of interest" description="Disordered" evidence="1">
    <location>
        <begin position="56"/>
        <end position="77"/>
    </location>
</feature>
<protein>
    <submittedName>
        <fullName evidence="2">Uncharacterized protein</fullName>
    </submittedName>
</protein>
<evidence type="ECO:0000313" key="2">
    <source>
        <dbReference type="EMBL" id="MES0874858.1"/>
    </source>
</evidence>
<gene>
    <name evidence="2" type="ORF">ABSH63_12710</name>
</gene>
<reference evidence="2 3" key="1">
    <citation type="submission" date="2024-06" db="EMBL/GenBank/DDBJ databases">
        <authorList>
            <person name="Li Z."/>
            <person name="Jiang Y."/>
        </authorList>
    </citation>
    <scope>NUCLEOTIDE SEQUENCE [LARGE SCALE GENOMIC DNA]</scope>
    <source>
        <strain evidence="2 3">HSW-8</strain>
    </source>
</reference>
<keyword evidence="3" id="KW-1185">Reference proteome</keyword>
<organism evidence="2 3">
    <name type="scientific">Sinimarinibacterium thermocellulolyticum</name>
    <dbReference type="NCBI Taxonomy" id="3170016"/>
    <lineage>
        <taxon>Bacteria</taxon>
        <taxon>Pseudomonadati</taxon>
        <taxon>Pseudomonadota</taxon>
        <taxon>Gammaproteobacteria</taxon>
        <taxon>Nevskiales</taxon>
        <taxon>Nevskiaceae</taxon>
        <taxon>Sinimarinibacterium</taxon>
    </lineage>
</organism>
<evidence type="ECO:0000256" key="1">
    <source>
        <dbReference type="SAM" id="MobiDB-lite"/>
    </source>
</evidence>
<sequence>MRAMHSDRSDDLAPFGVRGRGGRLFAEHGAHSGGPSLCRLRAGINANDLRWVRKRKRAAQAPRPRLPRPTANAAAGSTHGAGIVFGLVEVQR</sequence>
<proteinExistence type="predicted"/>